<protein>
    <submittedName>
        <fullName evidence="1">BTB domain containing protein</fullName>
    </submittedName>
</protein>
<dbReference type="AlphaFoldDB" id="A0A6S6W7L7"/>
<accession>A0A6S6W7L7</accession>
<dbReference type="InterPro" id="IPR000210">
    <property type="entry name" value="BTB/POZ_dom"/>
</dbReference>
<evidence type="ECO:0000313" key="1">
    <source>
        <dbReference type="EMBL" id="CAE7192689.1"/>
    </source>
</evidence>
<dbReference type="Gene3D" id="3.30.710.10">
    <property type="entry name" value="Potassium Channel Kv1.1, Chain A"/>
    <property type="match status" value="1"/>
</dbReference>
<reference evidence="1" key="1">
    <citation type="submission" date="2021-02" db="EMBL/GenBank/DDBJ databases">
        <authorList>
            <person name="Syme A R."/>
            <person name="Syme A R."/>
            <person name="Moolhuijzen P."/>
        </authorList>
    </citation>
    <scope>NUCLEOTIDE SEQUENCE</scope>
    <source>
        <strain evidence="1">W1-1</strain>
    </source>
</reference>
<dbReference type="SUPFAM" id="SSF54695">
    <property type="entry name" value="POZ domain"/>
    <property type="match status" value="1"/>
</dbReference>
<dbReference type="PROSITE" id="PS50097">
    <property type="entry name" value="BTB"/>
    <property type="match status" value="1"/>
</dbReference>
<dbReference type="CDD" id="cd18186">
    <property type="entry name" value="BTB_POZ_ZBTB_KLHL-like"/>
    <property type="match status" value="1"/>
</dbReference>
<name>A0A6S6W7L7_9PLEO</name>
<evidence type="ECO:0000313" key="2">
    <source>
        <dbReference type="Proteomes" id="UP000472372"/>
    </source>
</evidence>
<dbReference type="PANTHER" id="PTHR47843">
    <property type="entry name" value="BTB DOMAIN-CONTAINING PROTEIN-RELATED"/>
    <property type="match status" value="1"/>
</dbReference>
<dbReference type="InterPro" id="IPR011333">
    <property type="entry name" value="SKP1/BTB/POZ_sf"/>
</dbReference>
<sequence>MGSTSTYASKEPVTPTLVSMITGEIITVFIGPSKKRYLIHKDLICHHSEYFRTAYEGQKGLWENPDQSVTLEDVNVDVFNIFVHWLYTQDIPCKTYAEICYVMGWNNSDQTDFKSDLLKARAFGHRFLALSFRRIVHDIYVEGCKIKAIE</sequence>
<organism evidence="1 2">
    <name type="scientific">Pyrenophora teres f. teres</name>
    <dbReference type="NCBI Taxonomy" id="97479"/>
    <lineage>
        <taxon>Eukaryota</taxon>
        <taxon>Fungi</taxon>
        <taxon>Dikarya</taxon>
        <taxon>Ascomycota</taxon>
        <taxon>Pezizomycotina</taxon>
        <taxon>Dothideomycetes</taxon>
        <taxon>Pleosporomycetidae</taxon>
        <taxon>Pleosporales</taxon>
        <taxon>Pleosporineae</taxon>
        <taxon>Pleosporaceae</taxon>
        <taxon>Pyrenophora</taxon>
    </lineage>
</organism>
<dbReference type="PANTHER" id="PTHR47843:SF2">
    <property type="entry name" value="BTB DOMAIN-CONTAINING PROTEIN"/>
    <property type="match status" value="1"/>
</dbReference>
<dbReference type="EMBL" id="HG992983">
    <property type="protein sequence ID" value="CAE7192689.1"/>
    <property type="molecule type" value="Genomic_DNA"/>
</dbReference>
<dbReference type="Proteomes" id="UP000472372">
    <property type="component" value="Chromosome 7"/>
</dbReference>
<gene>
    <name evidence="1" type="ORF">PTTW11_07602</name>
</gene>
<dbReference type="Pfam" id="PF00651">
    <property type="entry name" value="BTB"/>
    <property type="match status" value="1"/>
</dbReference>
<proteinExistence type="predicted"/>